<evidence type="ECO:0000313" key="1">
    <source>
        <dbReference type="EMBL" id="KKM19999.1"/>
    </source>
</evidence>
<dbReference type="Gene3D" id="3.30.420.240">
    <property type="match status" value="1"/>
</dbReference>
<comment type="caution">
    <text evidence="1">The sequence shown here is derived from an EMBL/GenBank/DDBJ whole genome shotgun (WGS) entry which is preliminary data.</text>
</comment>
<proteinExistence type="predicted"/>
<sequence>PHELARVAVALARWFRSAKGPAFMVWESNGPGQIFGDMVIESKFRNFHYREDRTSILRKRSLKPGWFSTKESKMSLLGEYRRALSDGEFIQRSREALDEAESYIFTANGNVRHSSSVESSDPTDTGDNHGDRVIADALMWLGAKSVTPAIPDDRKPASNSFGARFLSRRKAERKAGREELYAV</sequence>
<organism evidence="1">
    <name type="scientific">marine sediment metagenome</name>
    <dbReference type="NCBI Taxonomy" id="412755"/>
    <lineage>
        <taxon>unclassified sequences</taxon>
        <taxon>metagenomes</taxon>
        <taxon>ecological metagenomes</taxon>
    </lineage>
</organism>
<protein>
    <recommendedName>
        <fullName evidence="2">Terminase large subunit gp17-like C-terminal domain-containing protein</fullName>
    </recommendedName>
</protein>
<reference evidence="1" key="1">
    <citation type="journal article" date="2015" name="Nature">
        <title>Complex archaea that bridge the gap between prokaryotes and eukaryotes.</title>
        <authorList>
            <person name="Spang A."/>
            <person name="Saw J.H."/>
            <person name="Jorgensen S.L."/>
            <person name="Zaremba-Niedzwiedzka K."/>
            <person name="Martijn J."/>
            <person name="Lind A.E."/>
            <person name="van Eijk R."/>
            <person name="Schleper C."/>
            <person name="Guy L."/>
            <person name="Ettema T.J."/>
        </authorList>
    </citation>
    <scope>NUCLEOTIDE SEQUENCE</scope>
</reference>
<feature type="non-terminal residue" evidence="1">
    <location>
        <position position="1"/>
    </location>
</feature>
<dbReference type="AlphaFoldDB" id="A0A0F9IJL3"/>
<name>A0A0F9IJL3_9ZZZZ</name>
<gene>
    <name evidence="1" type="ORF">LCGC14_1649990</name>
</gene>
<accession>A0A0F9IJL3</accession>
<dbReference type="EMBL" id="LAZR01013861">
    <property type="protein sequence ID" value="KKM19999.1"/>
    <property type="molecule type" value="Genomic_DNA"/>
</dbReference>
<evidence type="ECO:0008006" key="2">
    <source>
        <dbReference type="Google" id="ProtNLM"/>
    </source>
</evidence>